<evidence type="ECO:0000313" key="2">
    <source>
        <dbReference type="Proteomes" id="UP000789920"/>
    </source>
</evidence>
<gene>
    <name evidence="1" type="ORF">RPERSI_LOCUS26335</name>
</gene>
<organism evidence="1 2">
    <name type="scientific">Racocetra persica</name>
    <dbReference type="NCBI Taxonomy" id="160502"/>
    <lineage>
        <taxon>Eukaryota</taxon>
        <taxon>Fungi</taxon>
        <taxon>Fungi incertae sedis</taxon>
        <taxon>Mucoromycota</taxon>
        <taxon>Glomeromycotina</taxon>
        <taxon>Glomeromycetes</taxon>
        <taxon>Diversisporales</taxon>
        <taxon>Gigasporaceae</taxon>
        <taxon>Racocetra</taxon>
    </lineage>
</organism>
<evidence type="ECO:0000313" key="1">
    <source>
        <dbReference type="EMBL" id="CAG8824804.1"/>
    </source>
</evidence>
<protein>
    <submittedName>
        <fullName evidence="1">31584_t:CDS:1</fullName>
    </submittedName>
</protein>
<sequence>MASKHNDDTKSPVFVLASTRVVAFNIQRTTIHLAFSISVNSLNFDIS</sequence>
<name>A0ACA9S4Q3_9GLOM</name>
<keyword evidence="2" id="KW-1185">Reference proteome</keyword>
<feature type="non-terminal residue" evidence="1">
    <location>
        <position position="47"/>
    </location>
</feature>
<comment type="caution">
    <text evidence="1">The sequence shown here is derived from an EMBL/GenBank/DDBJ whole genome shotgun (WGS) entry which is preliminary data.</text>
</comment>
<dbReference type="EMBL" id="CAJVQC010089499">
    <property type="protein sequence ID" value="CAG8824804.1"/>
    <property type="molecule type" value="Genomic_DNA"/>
</dbReference>
<reference evidence="1" key="1">
    <citation type="submission" date="2021-06" db="EMBL/GenBank/DDBJ databases">
        <authorList>
            <person name="Kallberg Y."/>
            <person name="Tangrot J."/>
            <person name="Rosling A."/>
        </authorList>
    </citation>
    <scope>NUCLEOTIDE SEQUENCE</scope>
    <source>
        <strain evidence="1">MA461A</strain>
    </source>
</reference>
<proteinExistence type="predicted"/>
<dbReference type="Proteomes" id="UP000789920">
    <property type="component" value="Unassembled WGS sequence"/>
</dbReference>
<accession>A0ACA9S4Q3</accession>